<dbReference type="RefSeq" id="WP_006640493.1">
    <property type="nucleotide sequence ID" value="NZ_AOFM01000019.1"/>
</dbReference>
<gene>
    <name evidence="1" type="ORF">BSONL12_22940</name>
</gene>
<evidence type="ECO:0000313" key="1">
    <source>
        <dbReference type="EMBL" id="EME72204.1"/>
    </source>
</evidence>
<dbReference type="eggNOG" id="ENOG502ZXER">
    <property type="taxonomic scope" value="Bacteria"/>
</dbReference>
<evidence type="ECO:0000313" key="2">
    <source>
        <dbReference type="Proteomes" id="UP000011907"/>
    </source>
</evidence>
<dbReference type="PATRIC" id="fig|1274524.3.peg.4916"/>
<sequence length="190" mass="22031">MVYFFLILISLTLIFISVTEDDSEKVYRCHEGHVFKSPQTKTVMDYDGFDTDIQVCPECGCDEAFYKEIQANQLTKEMTKTMTIEIPISPDYKLTSDERNIIVKERYFTDPTKAPNWPKRLAENPDLDPSPIARWREIAYFSSVDRAIEFVMDRRIKLSDATTLEELARIIREFRGELAALLTVEGNRKG</sequence>
<name>M5NYA6_9BACI</name>
<reference evidence="1 2" key="1">
    <citation type="journal article" date="2013" name="Genome Announc.">
        <title>Draft Whole-Genome Sequence of Bacillus sonorensis Strain L12, a Source of Nonribosomal Lipopeptides.</title>
        <authorList>
            <person name="Adimpong D.B."/>
            <person name="Sorensen K.I."/>
            <person name="Nielsen D.S."/>
            <person name="Thorsen L."/>
            <person name="Rasmussen T.B."/>
            <person name="Derkx P.M."/>
            <person name="Jespersen L."/>
        </authorList>
    </citation>
    <scope>NUCLEOTIDE SEQUENCE [LARGE SCALE GENOMIC DNA]</scope>
    <source>
        <strain evidence="1 2">L12</strain>
    </source>
</reference>
<dbReference type="STRING" id="1274524.BSONL12_22940"/>
<proteinExistence type="predicted"/>
<dbReference type="AlphaFoldDB" id="M5NYA6"/>
<organism evidence="1 2">
    <name type="scientific">Bacillus sonorensis L12</name>
    <dbReference type="NCBI Taxonomy" id="1274524"/>
    <lineage>
        <taxon>Bacteria</taxon>
        <taxon>Bacillati</taxon>
        <taxon>Bacillota</taxon>
        <taxon>Bacilli</taxon>
        <taxon>Bacillales</taxon>
        <taxon>Bacillaceae</taxon>
        <taxon>Bacillus</taxon>
    </lineage>
</organism>
<comment type="caution">
    <text evidence="1">The sequence shown here is derived from an EMBL/GenBank/DDBJ whole genome shotgun (WGS) entry which is preliminary data.</text>
</comment>
<protein>
    <submittedName>
        <fullName evidence="1">Uncharacterized protein</fullName>
    </submittedName>
</protein>
<dbReference type="EMBL" id="AOFM01000019">
    <property type="protein sequence ID" value="EME72204.1"/>
    <property type="molecule type" value="Genomic_DNA"/>
</dbReference>
<dbReference type="Proteomes" id="UP000011907">
    <property type="component" value="Unassembled WGS sequence"/>
</dbReference>
<accession>M5NYA6</accession>